<dbReference type="InterPro" id="IPR027275">
    <property type="entry name" value="PRC-brl_dom"/>
</dbReference>
<dbReference type="Gene3D" id="3.90.50.10">
    <property type="entry name" value="Photosynthetic Reaction Center, subunit H, domain 2"/>
    <property type="match status" value="1"/>
</dbReference>
<evidence type="ECO:0000313" key="2">
    <source>
        <dbReference type="EMBL" id="GAA1974320.1"/>
    </source>
</evidence>
<feature type="domain" description="PRC-barrel" evidence="1">
    <location>
        <begin position="8"/>
        <end position="75"/>
    </location>
</feature>
<reference evidence="2 3" key="1">
    <citation type="journal article" date="2019" name="Int. J. Syst. Evol. Microbiol.">
        <title>The Global Catalogue of Microorganisms (GCM) 10K type strain sequencing project: providing services to taxonomists for standard genome sequencing and annotation.</title>
        <authorList>
            <consortium name="The Broad Institute Genomics Platform"/>
            <consortium name="The Broad Institute Genome Sequencing Center for Infectious Disease"/>
            <person name="Wu L."/>
            <person name="Ma J."/>
        </authorList>
    </citation>
    <scope>NUCLEOTIDE SEQUENCE [LARGE SCALE GENOMIC DNA]</scope>
    <source>
        <strain evidence="2 3">JCM 14902</strain>
    </source>
</reference>
<dbReference type="SUPFAM" id="SSF50346">
    <property type="entry name" value="PRC-barrel domain"/>
    <property type="match status" value="1"/>
</dbReference>
<accession>A0ABN2RSV1</accession>
<gene>
    <name evidence="2" type="ORF">GCM10009777_03490</name>
</gene>
<name>A0ABN2RSV1_9MICO</name>
<proteinExistence type="predicted"/>
<dbReference type="EMBL" id="BAAAOH010000001">
    <property type="protein sequence ID" value="GAA1974320.1"/>
    <property type="molecule type" value="Genomic_DNA"/>
</dbReference>
<comment type="caution">
    <text evidence="2">The sequence shown here is derived from an EMBL/GenBank/DDBJ whole genome shotgun (WGS) entry which is preliminary data.</text>
</comment>
<organism evidence="2 3">
    <name type="scientific">Microbacterium pumilum</name>
    <dbReference type="NCBI Taxonomy" id="344165"/>
    <lineage>
        <taxon>Bacteria</taxon>
        <taxon>Bacillati</taxon>
        <taxon>Actinomycetota</taxon>
        <taxon>Actinomycetes</taxon>
        <taxon>Micrococcales</taxon>
        <taxon>Microbacteriaceae</taxon>
        <taxon>Microbacterium</taxon>
    </lineage>
</organism>
<dbReference type="RefSeq" id="WP_344057940.1">
    <property type="nucleotide sequence ID" value="NZ_BAAAOH010000001.1"/>
</dbReference>
<dbReference type="Proteomes" id="UP001500326">
    <property type="component" value="Unassembled WGS sequence"/>
</dbReference>
<dbReference type="InterPro" id="IPR011033">
    <property type="entry name" value="PRC_barrel-like_sf"/>
</dbReference>
<evidence type="ECO:0000313" key="3">
    <source>
        <dbReference type="Proteomes" id="UP001500326"/>
    </source>
</evidence>
<evidence type="ECO:0000259" key="1">
    <source>
        <dbReference type="Pfam" id="PF05239"/>
    </source>
</evidence>
<dbReference type="Pfam" id="PF05239">
    <property type="entry name" value="PRC"/>
    <property type="match status" value="1"/>
</dbReference>
<sequence length="111" mass="11702">MINIQNSASLIGADVTDVDGKNIGSVGQIFVNPTTGTPTWATVKSGLFGTSQSFVPLERADEVGGDLHLPFTKDAVRDSPRTATDGELSEDDADKLLVYYRGPATVSPVGY</sequence>
<protein>
    <recommendedName>
        <fullName evidence="1">PRC-barrel domain-containing protein</fullName>
    </recommendedName>
</protein>
<dbReference type="InterPro" id="IPR014747">
    <property type="entry name" value="Bac_photo_RC_H_C"/>
</dbReference>
<keyword evidence="3" id="KW-1185">Reference proteome</keyword>